<evidence type="ECO:0000313" key="2">
    <source>
        <dbReference type="EMBL" id="ABM75872.1"/>
    </source>
</evidence>
<protein>
    <submittedName>
        <fullName evidence="2">Uncharacterized protein</fullName>
    </submittedName>
</protein>
<dbReference type="AlphaFoldDB" id="A2C312"/>
<dbReference type="Proteomes" id="UP000002592">
    <property type="component" value="Chromosome"/>
</dbReference>
<reference evidence="3" key="1">
    <citation type="journal article" date="2007" name="PLoS Genet.">
        <title>Patterns and implications of gene gain and loss in the evolution of Prochlorococcus.</title>
        <authorList>
            <person name="Kettler G.C."/>
            <person name="Martiny A.C."/>
            <person name="Huang K."/>
            <person name="Zucker J."/>
            <person name="Coleman M.L."/>
            <person name="Rodrigue S."/>
            <person name="Chen F."/>
            <person name="Lapidus A."/>
            <person name="Ferriera S."/>
            <person name="Johnson J."/>
            <person name="Steglich C."/>
            <person name="Church G.M."/>
            <person name="Richardson P."/>
            <person name="Chisholm S.W."/>
        </authorList>
    </citation>
    <scope>NUCLEOTIDE SEQUENCE [LARGE SCALE GENOMIC DNA]</scope>
    <source>
        <strain evidence="3">NATL1A</strain>
    </source>
</reference>
<dbReference type="EMBL" id="CP000553">
    <property type="protein sequence ID" value="ABM75872.1"/>
    <property type="molecule type" value="Genomic_DNA"/>
</dbReference>
<feature type="region of interest" description="Disordered" evidence="1">
    <location>
        <begin position="1"/>
        <end position="23"/>
    </location>
</feature>
<evidence type="ECO:0000313" key="3">
    <source>
        <dbReference type="Proteomes" id="UP000002592"/>
    </source>
</evidence>
<dbReference type="HOGENOM" id="CLU_2651523_0_0_3"/>
<dbReference type="KEGG" id="pme:NATL1_13141"/>
<name>A2C312_PROM1</name>
<accession>A2C312</accession>
<gene>
    <name evidence="2" type="ordered locus">NATL1_13141</name>
</gene>
<organism evidence="2 3">
    <name type="scientific">Prochlorococcus marinus (strain NATL1A)</name>
    <dbReference type="NCBI Taxonomy" id="167555"/>
    <lineage>
        <taxon>Bacteria</taxon>
        <taxon>Bacillati</taxon>
        <taxon>Cyanobacteriota</taxon>
        <taxon>Cyanophyceae</taxon>
        <taxon>Synechococcales</taxon>
        <taxon>Prochlorococcaceae</taxon>
        <taxon>Prochlorococcus</taxon>
    </lineage>
</organism>
<proteinExistence type="predicted"/>
<evidence type="ECO:0000256" key="1">
    <source>
        <dbReference type="SAM" id="MobiDB-lite"/>
    </source>
</evidence>
<sequence length="76" mass="8880">MRSHHNSKLNFSHAPYKNKSPLNNVDREIRMGEIRLKYVQLMRDAHSFLGDEDANILIKESKDIWDKLSNSQGLEV</sequence>